<organism evidence="3 4">
    <name type="scientific">Capsaspora owczarzaki (strain ATCC 30864)</name>
    <dbReference type="NCBI Taxonomy" id="595528"/>
    <lineage>
        <taxon>Eukaryota</taxon>
        <taxon>Filasterea</taxon>
        <taxon>Capsaspora</taxon>
    </lineage>
</organism>
<accession>A0A0D2WT52</accession>
<feature type="compositionally biased region" description="Low complexity" evidence="2">
    <location>
        <begin position="158"/>
        <end position="187"/>
    </location>
</feature>
<evidence type="ECO:0000256" key="1">
    <source>
        <dbReference type="ARBA" id="ARBA00022737"/>
    </source>
</evidence>
<dbReference type="InterPro" id="IPR009091">
    <property type="entry name" value="RCC1/BLIP-II"/>
</dbReference>
<dbReference type="PhylomeDB" id="A0A0D2WT52"/>
<keyword evidence="4" id="KW-1185">Reference proteome</keyword>
<keyword evidence="1" id="KW-0677">Repeat</keyword>
<dbReference type="PRINTS" id="PR00633">
    <property type="entry name" value="RCCNDNSATION"/>
</dbReference>
<evidence type="ECO:0000256" key="2">
    <source>
        <dbReference type="SAM" id="MobiDB-lite"/>
    </source>
</evidence>
<dbReference type="SUPFAM" id="SSF50985">
    <property type="entry name" value="RCC1/BLIP-II"/>
    <property type="match status" value="1"/>
</dbReference>
<dbReference type="Pfam" id="PF13540">
    <property type="entry name" value="RCC1_2"/>
    <property type="match status" value="1"/>
</dbReference>
<dbReference type="EMBL" id="KE346369">
    <property type="protein sequence ID" value="KJE95530.1"/>
    <property type="molecule type" value="Genomic_DNA"/>
</dbReference>
<reference evidence="4" key="1">
    <citation type="submission" date="2011-02" db="EMBL/GenBank/DDBJ databases">
        <title>The Genome Sequence of Capsaspora owczarzaki ATCC 30864.</title>
        <authorList>
            <person name="Russ C."/>
            <person name="Cuomo C."/>
            <person name="Burger G."/>
            <person name="Gray M.W."/>
            <person name="Holland P.W.H."/>
            <person name="King N."/>
            <person name="Lang F.B.F."/>
            <person name="Roger A.J."/>
            <person name="Ruiz-Trillo I."/>
            <person name="Young S.K."/>
            <person name="Zeng Q."/>
            <person name="Gargeya S."/>
            <person name="Alvarado L."/>
            <person name="Berlin A."/>
            <person name="Chapman S.B."/>
            <person name="Chen Z."/>
            <person name="Freedman E."/>
            <person name="Gellesch M."/>
            <person name="Goldberg J."/>
            <person name="Griggs A."/>
            <person name="Gujja S."/>
            <person name="Heilman E."/>
            <person name="Heiman D."/>
            <person name="Howarth C."/>
            <person name="Mehta T."/>
            <person name="Neiman D."/>
            <person name="Pearson M."/>
            <person name="Roberts A."/>
            <person name="Saif S."/>
            <person name="Shea T."/>
            <person name="Shenoy N."/>
            <person name="Sisk P."/>
            <person name="Stolte C."/>
            <person name="Sykes S."/>
            <person name="White J."/>
            <person name="Yandava C."/>
            <person name="Haas B."/>
            <person name="Nusbaum C."/>
            <person name="Birren B."/>
        </authorList>
    </citation>
    <scope>NUCLEOTIDE SEQUENCE</scope>
    <source>
        <strain evidence="4">ATCC 30864</strain>
    </source>
</reference>
<dbReference type="InterPro" id="IPR000408">
    <property type="entry name" value="Reg_chr_condens"/>
</dbReference>
<evidence type="ECO:0000313" key="3">
    <source>
        <dbReference type="EMBL" id="KJE95530.1"/>
    </source>
</evidence>
<dbReference type="Proteomes" id="UP000008743">
    <property type="component" value="Unassembled WGS sequence"/>
</dbReference>
<dbReference type="Pfam" id="PF00415">
    <property type="entry name" value="RCC1"/>
    <property type="match status" value="1"/>
</dbReference>
<dbReference type="InterPro" id="IPR051210">
    <property type="entry name" value="Ub_ligase/GEF_domain"/>
</dbReference>
<sequence length="522" mass="55026">MGLWQRLVSFGAQSAATPILQSQSKHASPLLRHIAPAAARRAVALVDPSSVAVSWGDGSFGQCGSGEAHDAIPPLPLAVLTAPAFRVAAVAAGLGHAVALVDELNPLDKSHPHSTRQSLFSWQLGTDDQHSSIFDEDEEDFPVPRRLTSTPLRVELLSETTESSNARTAATTTTTTTTTTTAELENSPRTTAAAATSKLFRDVSAGFFHTALLSTSGRVACWGAGLLGHGDALNDGALRIVRGLPPGMRLLAAGGYQTVAWGPAGIFLWGWLASPKTLPIPNEPGTSSPSASFQLTHRMLKAVSPMRVTALDASWQVSHAACGHSHTALVLTAPNDATNQHLAIFGRESPEVFSSAPIAPLFAEEPGLDSLHDSLRLESTATTAKYDSAYLDQLRVLHRECLTPRVIPVDASVWGPVRRLASGNGFTVVLFESGRLASITRHGDREKQDLVPLSPLPDKSTVVDVACAAGSVIAVSSNGMVFATDDTFGTEALPHHEWHAICQRAEAPLTKAAAGAAFAIVF</sequence>
<dbReference type="eggNOG" id="KOG0941">
    <property type="taxonomic scope" value="Eukaryota"/>
</dbReference>
<gene>
    <name evidence="3" type="ORF">CAOG_005979</name>
</gene>
<dbReference type="PROSITE" id="PS00626">
    <property type="entry name" value="RCC1_2"/>
    <property type="match status" value="1"/>
</dbReference>
<name>A0A0D2WT52_CAPO3</name>
<proteinExistence type="predicted"/>
<dbReference type="PANTHER" id="PTHR22870">
    <property type="entry name" value="REGULATOR OF CHROMOSOME CONDENSATION"/>
    <property type="match status" value="1"/>
</dbReference>
<dbReference type="PANTHER" id="PTHR22870:SF466">
    <property type="entry name" value="ANKYRIN REPEAT-CONTAINING PROTEIN"/>
    <property type="match status" value="1"/>
</dbReference>
<dbReference type="InParanoid" id="A0A0D2WT52"/>
<dbReference type="AlphaFoldDB" id="A0A0D2WT52"/>
<evidence type="ECO:0000313" key="4">
    <source>
        <dbReference type="Proteomes" id="UP000008743"/>
    </source>
</evidence>
<dbReference type="Gene3D" id="2.130.10.30">
    <property type="entry name" value="Regulator of chromosome condensation 1/beta-lactamase-inhibitor protein II"/>
    <property type="match status" value="2"/>
</dbReference>
<protein>
    <submittedName>
        <fullName evidence="3">Uncharacterized protein</fullName>
    </submittedName>
</protein>
<feature type="region of interest" description="Disordered" evidence="2">
    <location>
        <begin position="158"/>
        <end position="190"/>
    </location>
</feature>